<feature type="compositionally biased region" description="Polar residues" evidence="1">
    <location>
        <begin position="47"/>
        <end position="58"/>
    </location>
</feature>
<evidence type="ECO:0000313" key="3">
    <source>
        <dbReference type="Proteomes" id="UP000729701"/>
    </source>
</evidence>
<evidence type="ECO:0000256" key="1">
    <source>
        <dbReference type="SAM" id="MobiDB-lite"/>
    </source>
</evidence>
<protein>
    <submittedName>
        <fullName evidence="2">Uncharacterized protein</fullName>
    </submittedName>
</protein>
<gene>
    <name evidence="2" type="ORF">KME60_03515</name>
</gene>
<name>A0A951UT78_9CYAN</name>
<reference evidence="2" key="1">
    <citation type="submission" date="2021-05" db="EMBL/GenBank/DDBJ databases">
        <authorList>
            <person name="Pietrasiak N."/>
            <person name="Ward R."/>
            <person name="Stajich J.E."/>
            <person name="Kurbessoian T."/>
        </authorList>
    </citation>
    <scope>NUCLEOTIDE SEQUENCE</scope>
    <source>
        <strain evidence="2">GSE-NOS-MK-12-04C</strain>
    </source>
</reference>
<reference evidence="2" key="2">
    <citation type="journal article" date="2022" name="Microbiol. Resour. Announc.">
        <title>Metagenome Sequencing to Explore Phylogenomics of Terrestrial Cyanobacteria.</title>
        <authorList>
            <person name="Ward R.D."/>
            <person name="Stajich J.E."/>
            <person name="Johansen J.R."/>
            <person name="Huntemann M."/>
            <person name="Clum A."/>
            <person name="Foster B."/>
            <person name="Foster B."/>
            <person name="Roux S."/>
            <person name="Palaniappan K."/>
            <person name="Varghese N."/>
            <person name="Mukherjee S."/>
            <person name="Reddy T.B.K."/>
            <person name="Daum C."/>
            <person name="Copeland A."/>
            <person name="Chen I.A."/>
            <person name="Ivanova N.N."/>
            <person name="Kyrpides N.C."/>
            <person name="Shapiro N."/>
            <person name="Eloe-Fadrosh E.A."/>
            <person name="Pietrasiak N."/>
        </authorList>
    </citation>
    <scope>NUCLEOTIDE SEQUENCE</scope>
    <source>
        <strain evidence="2">GSE-NOS-MK-12-04C</strain>
    </source>
</reference>
<comment type="caution">
    <text evidence="2">The sequence shown here is derived from an EMBL/GenBank/DDBJ whole genome shotgun (WGS) entry which is preliminary data.</text>
</comment>
<proteinExistence type="predicted"/>
<sequence length="64" mass="7256">MAELTKTKQRSQSLKKGSLFVMPFTALRDFVVNLAQFNSERTDKSSETSLFRYSNPKTQGKHGS</sequence>
<feature type="region of interest" description="Disordered" evidence="1">
    <location>
        <begin position="41"/>
        <end position="64"/>
    </location>
</feature>
<dbReference type="AlphaFoldDB" id="A0A951UT78"/>
<accession>A0A951UT78</accession>
<dbReference type="Proteomes" id="UP000729701">
    <property type="component" value="Unassembled WGS sequence"/>
</dbReference>
<dbReference type="EMBL" id="JAHHGZ010000003">
    <property type="protein sequence ID" value="MBW4666525.1"/>
    <property type="molecule type" value="Genomic_DNA"/>
</dbReference>
<organism evidence="2 3">
    <name type="scientific">Cyanomargarita calcarea GSE-NOS-MK-12-04C</name>
    <dbReference type="NCBI Taxonomy" id="2839659"/>
    <lineage>
        <taxon>Bacteria</taxon>
        <taxon>Bacillati</taxon>
        <taxon>Cyanobacteriota</taxon>
        <taxon>Cyanophyceae</taxon>
        <taxon>Nostocales</taxon>
        <taxon>Cyanomargaritaceae</taxon>
        <taxon>Cyanomargarita</taxon>
    </lineage>
</organism>
<evidence type="ECO:0000313" key="2">
    <source>
        <dbReference type="EMBL" id="MBW4666525.1"/>
    </source>
</evidence>